<dbReference type="InterPro" id="IPR023430">
    <property type="entry name" value="Pept_HybD-like_dom_sf"/>
</dbReference>
<sequence>MVGIGNELNGDDAAGILVAQKLWAGAEIPANCLSIVAGSLPENASGPLRRFGPDLVIFVDAADSGLPSGTVSWLAEDQIGGFSASSHTLPLTVLGGFLRNELGCHIEYLGIQPQSIEYLEGVSETMIQSIDRIVQELQNKLTESDRYD</sequence>
<evidence type="ECO:0000256" key="4">
    <source>
        <dbReference type="ARBA" id="ARBA00022801"/>
    </source>
</evidence>
<accession>A0A645B6W3</accession>
<dbReference type="EC" id="3.4.23.51" evidence="5"/>
<dbReference type="PANTHER" id="PTHR30302:SF1">
    <property type="entry name" value="HYDROGENASE 2 MATURATION PROTEASE"/>
    <property type="match status" value="1"/>
</dbReference>
<dbReference type="GO" id="GO:0016485">
    <property type="term" value="P:protein processing"/>
    <property type="evidence" value="ECO:0007669"/>
    <property type="project" value="TreeGrafter"/>
</dbReference>
<dbReference type="Gene3D" id="3.40.50.1450">
    <property type="entry name" value="HybD-like"/>
    <property type="match status" value="1"/>
</dbReference>
<dbReference type="NCBIfam" id="TIGR00072">
    <property type="entry name" value="hydrog_prot"/>
    <property type="match status" value="1"/>
</dbReference>
<dbReference type="GO" id="GO:0008047">
    <property type="term" value="F:enzyme activator activity"/>
    <property type="evidence" value="ECO:0007669"/>
    <property type="project" value="InterPro"/>
</dbReference>
<keyword evidence="4 5" id="KW-0378">Hydrolase</keyword>
<proteinExistence type="inferred from homology"/>
<evidence type="ECO:0000256" key="1">
    <source>
        <dbReference type="ARBA" id="ARBA00006814"/>
    </source>
</evidence>
<gene>
    <name evidence="5" type="primary">hycI_4</name>
    <name evidence="5" type="ORF">SDC9_107650</name>
</gene>
<dbReference type="GO" id="GO:0004190">
    <property type="term" value="F:aspartic-type endopeptidase activity"/>
    <property type="evidence" value="ECO:0007669"/>
    <property type="project" value="UniProtKB-KW"/>
</dbReference>
<keyword evidence="2 5" id="KW-0645">Protease</keyword>
<reference evidence="5" key="1">
    <citation type="submission" date="2019-08" db="EMBL/GenBank/DDBJ databases">
        <authorList>
            <person name="Kucharzyk K."/>
            <person name="Murdoch R.W."/>
            <person name="Higgins S."/>
            <person name="Loffler F."/>
        </authorList>
    </citation>
    <scope>NUCLEOTIDE SEQUENCE</scope>
</reference>
<dbReference type="InterPro" id="IPR000671">
    <property type="entry name" value="Peptidase_A31"/>
</dbReference>
<organism evidence="5">
    <name type="scientific">bioreactor metagenome</name>
    <dbReference type="NCBI Taxonomy" id="1076179"/>
    <lineage>
        <taxon>unclassified sequences</taxon>
        <taxon>metagenomes</taxon>
        <taxon>ecological metagenomes</taxon>
    </lineage>
</organism>
<dbReference type="EMBL" id="VSSQ01017991">
    <property type="protein sequence ID" value="MPM60796.1"/>
    <property type="molecule type" value="Genomic_DNA"/>
</dbReference>
<dbReference type="PANTHER" id="PTHR30302">
    <property type="entry name" value="HYDROGENASE 1 MATURATION PROTEASE"/>
    <property type="match status" value="1"/>
</dbReference>
<protein>
    <submittedName>
        <fullName evidence="5">Hydrogenase 3 maturation protease</fullName>
        <ecNumber evidence="5">3.4.23.51</ecNumber>
    </submittedName>
</protein>
<evidence type="ECO:0000313" key="5">
    <source>
        <dbReference type="EMBL" id="MPM60796.1"/>
    </source>
</evidence>
<name>A0A645B6W3_9ZZZZ</name>
<keyword evidence="3" id="KW-0064">Aspartyl protease</keyword>
<comment type="similarity">
    <text evidence="1">Belongs to the peptidase A31 family.</text>
</comment>
<dbReference type="SUPFAM" id="SSF53163">
    <property type="entry name" value="HybD-like"/>
    <property type="match status" value="1"/>
</dbReference>
<dbReference type="Pfam" id="PF01750">
    <property type="entry name" value="HycI"/>
    <property type="match status" value="1"/>
</dbReference>
<evidence type="ECO:0000256" key="3">
    <source>
        <dbReference type="ARBA" id="ARBA00022750"/>
    </source>
</evidence>
<comment type="caution">
    <text evidence="5">The sequence shown here is derived from an EMBL/GenBank/DDBJ whole genome shotgun (WGS) entry which is preliminary data.</text>
</comment>
<dbReference type="AlphaFoldDB" id="A0A645B6W3"/>
<evidence type="ECO:0000256" key="2">
    <source>
        <dbReference type="ARBA" id="ARBA00022670"/>
    </source>
</evidence>